<organism evidence="1 2">
    <name type="scientific">Pelomicrobium methylotrophicum</name>
    <dbReference type="NCBI Taxonomy" id="2602750"/>
    <lineage>
        <taxon>Bacteria</taxon>
        <taxon>Pseudomonadati</taxon>
        <taxon>Pseudomonadota</taxon>
        <taxon>Hydrogenophilia</taxon>
        <taxon>Hydrogenophilia incertae sedis</taxon>
        <taxon>Pelomicrobium</taxon>
    </lineage>
</organism>
<dbReference type="Proteomes" id="UP000321201">
    <property type="component" value="Unassembled WGS sequence"/>
</dbReference>
<evidence type="ECO:0000313" key="2">
    <source>
        <dbReference type="Proteomes" id="UP000321201"/>
    </source>
</evidence>
<name>A0A5C7EEE9_9PROT</name>
<dbReference type="RefSeq" id="WP_147801248.1">
    <property type="nucleotide sequence ID" value="NZ_VPFL01000043.1"/>
</dbReference>
<reference evidence="1 2" key="1">
    <citation type="submission" date="2019-08" db="EMBL/GenBank/DDBJ databases">
        <title>Pelomicrobium methylotrophicum gen. nov., sp. nov. a moderately thermophilic, facultatively anaerobic, lithoautotrophic and methylotrophic bacterium isolated from a terrestrial mud volcano.</title>
        <authorList>
            <person name="Slobodkina G.B."/>
            <person name="Merkel A.Y."/>
            <person name="Slobodkin A.I."/>
        </authorList>
    </citation>
    <scope>NUCLEOTIDE SEQUENCE [LARGE SCALE GENOMIC DNA]</scope>
    <source>
        <strain evidence="1 2">SM250</strain>
    </source>
</reference>
<gene>
    <name evidence="1" type="ORF">FR698_16305</name>
</gene>
<keyword evidence="2" id="KW-1185">Reference proteome</keyword>
<dbReference type="InParanoid" id="A0A5C7EEE9"/>
<sequence length="98" mass="11342">MWLYRVMSMSREGAGGMFYDATSSLDEAVRMAKAIQSREPSHNVTVEGEHWPELSWFQYQRHRLFGTHEGFGVNFKNKYGLEIEQIKTVWPKQSGGDV</sequence>
<evidence type="ECO:0000313" key="1">
    <source>
        <dbReference type="EMBL" id="TXF09911.1"/>
    </source>
</evidence>
<dbReference type="AlphaFoldDB" id="A0A5C7EEE9"/>
<comment type="caution">
    <text evidence="1">The sequence shown here is derived from an EMBL/GenBank/DDBJ whole genome shotgun (WGS) entry which is preliminary data.</text>
</comment>
<protein>
    <submittedName>
        <fullName evidence="1">Uncharacterized protein</fullName>
    </submittedName>
</protein>
<accession>A0A5C7EEE9</accession>
<dbReference type="EMBL" id="VPFL01000043">
    <property type="protein sequence ID" value="TXF09911.1"/>
    <property type="molecule type" value="Genomic_DNA"/>
</dbReference>
<proteinExistence type="predicted"/>